<proteinExistence type="predicted"/>
<sequence>MKLLIVDEMHFKNKIGMLLLLEHLKIEYKICQYNDVNKYIKDYDIIHSQYTPIDASLFPEKKFIFGAAFSIFPNNKLLSINNIHNNSIYIQPSIWAAETWRNFNVEKFIPIKVFPFPVEVEKFTPNQHSQKNEVFIYFKRRNPQELEYVKHFLNNKNITYKIFDYVQKYSEEDYLKCLQNAKYGIIIDAHESQGFAIEEALSCNVPLLVWNTSVMSQEYGSNYPNISCSSIAYWDERCGIYFYNKEEFETSYNEFINKLETYSPRAYIMENLSPQKCGERFIELVATY</sequence>
<dbReference type="SUPFAM" id="SSF53756">
    <property type="entry name" value="UDP-Glycosyltransferase/glycogen phosphorylase"/>
    <property type="match status" value="1"/>
</dbReference>
<organism evidence="1">
    <name type="scientific">viral metagenome</name>
    <dbReference type="NCBI Taxonomy" id="1070528"/>
    <lineage>
        <taxon>unclassified sequences</taxon>
        <taxon>metagenomes</taxon>
        <taxon>organismal metagenomes</taxon>
    </lineage>
</organism>
<evidence type="ECO:0008006" key="2">
    <source>
        <dbReference type="Google" id="ProtNLM"/>
    </source>
</evidence>
<evidence type="ECO:0000313" key="1">
    <source>
        <dbReference type="EMBL" id="QHT75392.1"/>
    </source>
</evidence>
<name>A0A6C0H4A7_9ZZZZ</name>
<reference evidence="1" key="1">
    <citation type="journal article" date="2020" name="Nature">
        <title>Giant virus diversity and host interactions through global metagenomics.</title>
        <authorList>
            <person name="Schulz F."/>
            <person name="Roux S."/>
            <person name="Paez-Espino D."/>
            <person name="Jungbluth S."/>
            <person name="Walsh D.A."/>
            <person name="Denef V.J."/>
            <person name="McMahon K.D."/>
            <person name="Konstantinidis K.T."/>
            <person name="Eloe-Fadrosh E.A."/>
            <person name="Kyrpides N.C."/>
            <person name="Woyke T."/>
        </authorList>
    </citation>
    <scope>NUCLEOTIDE SEQUENCE</scope>
    <source>
        <strain evidence="1">GVMAG-M-3300023179-63</strain>
    </source>
</reference>
<dbReference type="AlphaFoldDB" id="A0A6C0H4A7"/>
<accession>A0A6C0H4A7</accession>
<dbReference type="EMBL" id="MN739869">
    <property type="protein sequence ID" value="QHT75392.1"/>
    <property type="molecule type" value="Genomic_DNA"/>
</dbReference>
<protein>
    <recommendedName>
        <fullName evidence="2">Glycosyl transferase family 1 domain-containing protein</fullName>
    </recommendedName>
</protein>